<dbReference type="PANTHER" id="PTHR33332">
    <property type="entry name" value="REVERSE TRANSCRIPTASE DOMAIN-CONTAINING PROTEIN"/>
    <property type="match status" value="1"/>
</dbReference>
<accession>A0ABC9W8W3</accession>
<comment type="caution">
    <text evidence="1">The sequence shown here is derived from an EMBL/GenBank/DDBJ whole genome shotgun (WGS) entry which is preliminary data.</text>
</comment>
<gene>
    <name evidence="1" type="ORF">GRJ2_000642800</name>
</gene>
<dbReference type="AlphaFoldDB" id="A0ABC9W8W3"/>
<evidence type="ECO:0000313" key="1">
    <source>
        <dbReference type="EMBL" id="GAB0181775.1"/>
    </source>
</evidence>
<sequence length="114" mass="13059">MWSVPDLVLFNIFINDLDDDGECALTRFADDTKLARVAGTPVGPADTQSNLDRLDKWADRNLRKFNKEKYKVLHLGRNNLMHQKMLGGSWLESRKLAEKALELLVDTKLNMSQQ</sequence>
<reference evidence="1 2" key="1">
    <citation type="submission" date="2024-06" db="EMBL/GenBank/DDBJ databases">
        <title>The draft genome of Grus japonensis, version 3.</title>
        <authorList>
            <person name="Nabeshima K."/>
            <person name="Suzuki S."/>
            <person name="Onuma M."/>
        </authorList>
    </citation>
    <scope>NUCLEOTIDE SEQUENCE [LARGE SCALE GENOMIC DNA]</scope>
    <source>
        <strain evidence="1 2">451A</strain>
    </source>
</reference>
<proteinExistence type="predicted"/>
<organism evidence="1 2">
    <name type="scientific">Grus japonensis</name>
    <name type="common">Japanese crane</name>
    <name type="synonym">Red-crowned crane</name>
    <dbReference type="NCBI Taxonomy" id="30415"/>
    <lineage>
        <taxon>Eukaryota</taxon>
        <taxon>Metazoa</taxon>
        <taxon>Chordata</taxon>
        <taxon>Craniata</taxon>
        <taxon>Vertebrata</taxon>
        <taxon>Euteleostomi</taxon>
        <taxon>Archelosauria</taxon>
        <taxon>Archosauria</taxon>
        <taxon>Dinosauria</taxon>
        <taxon>Saurischia</taxon>
        <taxon>Theropoda</taxon>
        <taxon>Coelurosauria</taxon>
        <taxon>Aves</taxon>
        <taxon>Neognathae</taxon>
        <taxon>Neoaves</taxon>
        <taxon>Gruiformes</taxon>
        <taxon>Gruidae</taxon>
        <taxon>Grus</taxon>
    </lineage>
</organism>
<keyword evidence="2" id="KW-1185">Reference proteome</keyword>
<name>A0ABC9W8W3_GRUJA</name>
<evidence type="ECO:0000313" key="2">
    <source>
        <dbReference type="Proteomes" id="UP001623348"/>
    </source>
</evidence>
<dbReference type="Proteomes" id="UP001623348">
    <property type="component" value="Unassembled WGS sequence"/>
</dbReference>
<protein>
    <submittedName>
        <fullName evidence="1">Mitochondrial enolase superfamily member 1</fullName>
    </submittedName>
</protein>
<dbReference type="EMBL" id="BAAFJT010000002">
    <property type="protein sequence ID" value="GAB0181775.1"/>
    <property type="molecule type" value="Genomic_DNA"/>
</dbReference>